<keyword evidence="2" id="KW-1185">Reference proteome</keyword>
<dbReference type="OrthoDB" id="2449121at2759"/>
<dbReference type="EMBL" id="KN822948">
    <property type="protein sequence ID" value="KIO33525.1"/>
    <property type="molecule type" value="Genomic_DNA"/>
</dbReference>
<dbReference type="STRING" id="1051891.A0A0C3QLC2"/>
<sequence>MLQALYPNKRYVFIFDNSSAHNSLAKDALTVMKMNVNPGSKQAHMHDPVIPANNLHGFGGQPQSMQFPNELPSTHKYAKYSGQPKGMWVILEEQGLVRPSKKIVSVCKDRKVLRSRKPQIKGLSPAEEALIEEEDE</sequence>
<protein>
    <recommendedName>
        <fullName evidence="3">DDE-1 domain-containing protein</fullName>
    </recommendedName>
</protein>
<dbReference type="PANTHER" id="PTHR35871">
    <property type="entry name" value="EXPRESSED PROTEIN"/>
    <property type="match status" value="1"/>
</dbReference>
<organism evidence="1 2">
    <name type="scientific">Tulasnella calospora MUT 4182</name>
    <dbReference type="NCBI Taxonomy" id="1051891"/>
    <lineage>
        <taxon>Eukaryota</taxon>
        <taxon>Fungi</taxon>
        <taxon>Dikarya</taxon>
        <taxon>Basidiomycota</taxon>
        <taxon>Agaricomycotina</taxon>
        <taxon>Agaricomycetes</taxon>
        <taxon>Cantharellales</taxon>
        <taxon>Tulasnellaceae</taxon>
        <taxon>Tulasnella</taxon>
    </lineage>
</organism>
<dbReference type="AlphaFoldDB" id="A0A0C3QLC2"/>
<reference evidence="2" key="2">
    <citation type="submission" date="2015-01" db="EMBL/GenBank/DDBJ databases">
        <title>Evolutionary Origins and Diversification of the Mycorrhizal Mutualists.</title>
        <authorList>
            <consortium name="DOE Joint Genome Institute"/>
            <consortium name="Mycorrhizal Genomics Consortium"/>
            <person name="Kohler A."/>
            <person name="Kuo A."/>
            <person name="Nagy L.G."/>
            <person name="Floudas D."/>
            <person name="Copeland A."/>
            <person name="Barry K.W."/>
            <person name="Cichocki N."/>
            <person name="Veneault-Fourrey C."/>
            <person name="LaButti K."/>
            <person name="Lindquist E.A."/>
            <person name="Lipzen A."/>
            <person name="Lundell T."/>
            <person name="Morin E."/>
            <person name="Murat C."/>
            <person name="Riley R."/>
            <person name="Ohm R."/>
            <person name="Sun H."/>
            <person name="Tunlid A."/>
            <person name="Henrissat B."/>
            <person name="Grigoriev I.V."/>
            <person name="Hibbett D.S."/>
            <person name="Martin F."/>
        </authorList>
    </citation>
    <scope>NUCLEOTIDE SEQUENCE [LARGE SCALE GENOMIC DNA]</scope>
    <source>
        <strain evidence="2">MUT 4182</strain>
    </source>
</reference>
<dbReference type="HOGENOM" id="CLU_1876971_0_0_1"/>
<reference evidence="1 2" key="1">
    <citation type="submission" date="2014-04" db="EMBL/GenBank/DDBJ databases">
        <authorList>
            <consortium name="DOE Joint Genome Institute"/>
            <person name="Kuo A."/>
            <person name="Girlanda M."/>
            <person name="Perotto S."/>
            <person name="Kohler A."/>
            <person name="Nagy L.G."/>
            <person name="Floudas D."/>
            <person name="Copeland A."/>
            <person name="Barry K.W."/>
            <person name="Cichocki N."/>
            <person name="Veneault-Fourrey C."/>
            <person name="LaButti K."/>
            <person name="Lindquist E.A."/>
            <person name="Lipzen A."/>
            <person name="Lundell T."/>
            <person name="Morin E."/>
            <person name="Murat C."/>
            <person name="Sun H."/>
            <person name="Tunlid A."/>
            <person name="Henrissat B."/>
            <person name="Grigoriev I.V."/>
            <person name="Hibbett D.S."/>
            <person name="Martin F."/>
            <person name="Nordberg H.P."/>
            <person name="Cantor M.N."/>
            <person name="Hua S.X."/>
        </authorList>
    </citation>
    <scope>NUCLEOTIDE SEQUENCE [LARGE SCALE GENOMIC DNA]</scope>
    <source>
        <strain evidence="1 2">MUT 4182</strain>
    </source>
</reference>
<proteinExistence type="predicted"/>
<evidence type="ECO:0000313" key="1">
    <source>
        <dbReference type="EMBL" id="KIO33525.1"/>
    </source>
</evidence>
<evidence type="ECO:0000313" key="2">
    <source>
        <dbReference type="Proteomes" id="UP000054248"/>
    </source>
</evidence>
<accession>A0A0C3QLC2</accession>
<dbReference type="PANTHER" id="PTHR35871:SF1">
    <property type="entry name" value="CXC1-LIKE CYSTEINE CLUSTER ASSOCIATED WITH KDZ TRANSPOSASES DOMAIN-CONTAINING PROTEIN"/>
    <property type="match status" value="1"/>
</dbReference>
<name>A0A0C3QLC2_9AGAM</name>
<evidence type="ECO:0008006" key="3">
    <source>
        <dbReference type="Google" id="ProtNLM"/>
    </source>
</evidence>
<gene>
    <name evidence="1" type="ORF">M407DRAFT_17777</name>
</gene>
<dbReference type="Proteomes" id="UP000054248">
    <property type="component" value="Unassembled WGS sequence"/>
</dbReference>